<accession>K2S2I4</accession>
<evidence type="ECO:0000313" key="2">
    <source>
        <dbReference type="EMBL" id="EKG16719.1"/>
    </source>
</evidence>
<protein>
    <submittedName>
        <fullName evidence="2">Uncharacterized protein</fullName>
    </submittedName>
</protein>
<evidence type="ECO:0000256" key="1">
    <source>
        <dbReference type="SAM" id="MobiDB-lite"/>
    </source>
</evidence>
<proteinExistence type="predicted"/>
<dbReference type="InParanoid" id="K2S2I4"/>
<organism evidence="2 3">
    <name type="scientific">Macrophomina phaseolina (strain MS6)</name>
    <name type="common">Charcoal rot fungus</name>
    <dbReference type="NCBI Taxonomy" id="1126212"/>
    <lineage>
        <taxon>Eukaryota</taxon>
        <taxon>Fungi</taxon>
        <taxon>Dikarya</taxon>
        <taxon>Ascomycota</taxon>
        <taxon>Pezizomycotina</taxon>
        <taxon>Dothideomycetes</taxon>
        <taxon>Dothideomycetes incertae sedis</taxon>
        <taxon>Botryosphaeriales</taxon>
        <taxon>Botryosphaeriaceae</taxon>
        <taxon>Macrophomina</taxon>
    </lineage>
</organism>
<comment type="caution">
    <text evidence="2">The sequence shown here is derived from an EMBL/GenBank/DDBJ whole genome shotgun (WGS) entry which is preliminary data.</text>
</comment>
<name>K2S2I4_MACPH</name>
<sequence length="113" mass="12733">MGVRQTTQGLLPRSHLHGGPFHGRPAYKQGMLLMLRKVAAVGFMESRSPGYYRMLDRVDLENRTEVASSTAQGYINVWTHTDIDEASEHCMISSKREAEDVPQAKAFQPLMKI</sequence>
<dbReference type="AlphaFoldDB" id="K2S2I4"/>
<dbReference type="HOGENOM" id="CLU_2133984_0_0_1"/>
<gene>
    <name evidence="2" type="ORF">MPH_06060</name>
</gene>
<reference evidence="2 3" key="1">
    <citation type="journal article" date="2012" name="BMC Genomics">
        <title>Tools to kill: Genome of one of the most destructive plant pathogenic fungi Macrophomina phaseolina.</title>
        <authorList>
            <person name="Islam M.S."/>
            <person name="Haque M.S."/>
            <person name="Islam M.M."/>
            <person name="Emdad E.M."/>
            <person name="Halim A."/>
            <person name="Hossen Q.M.M."/>
            <person name="Hossain M.Z."/>
            <person name="Ahmed B."/>
            <person name="Rahim S."/>
            <person name="Rahman M.S."/>
            <person name="Alam M.M."/>
            <person name="Hou S."/>
            <person name="Wan X."/>
            <person name="Saito J.A."/>
            <person name="Alam M."/>
        </authorList>
    </citation>
    <scope>NUCLEOTIDE SEQUENCE [LARGE SCALE GENOMIC DNA]</scope>
    <source>
        <strain evidence="2 3">MS6</strain>
    </source>
</reference>
<dbReference type="VEuPathDB" id="FungiDB:MPH_06060"/>
<feature type="region of interest" description="Disordered" evidence="1">
    <location>
        <begin position="1"/>
        <end position="21"/>
    </location>
</feature>
<dbReference type="Proteomes" id="UP000007129">
    <property type="component" value="Unassembled WGS sequence"/>
</dbReference>
<evidence type="ECO:0000313" key="3">
    <source>
        <dbReference type="Proteomes" id="UP000007129"/>
    </source>
</evidence>
<dbReference type="EMBL" id="AHHD01000263">
    <property type="protein sequence ID" value="EKG16719.1"/>
    <property type="molecule type" value="Genomic_DNA"/>
</dbReference>